<accession>A0A7W9TMD1</accession>
<sequence length="383" mass="41359">MSARRREGAPGARSDAARPADPWRDARAILCVRLDNLGDVLMTTPALRALRRSARGRRITLLASRAGAALAPYVPEVDEVVAYDAPWVKNAADDPAGDRRMIEALRQRNFDAAVIFTVYSQSPLPAAMMCRLAGIPRVLAHAHENPYRLLSHWVRDPEPGQYVRHEVQRQLDLVATVGAACTDTRLSFATQDADRRSLGAILAAYGLGGGQGWIVAHCGASAPSRRYNPALYARAISLLHGCGLKILLTGGPGERALTAGILAQCTVRSHVIDLAGRLTLGELACLIEDARLLISNNTGPAHIAAAVGTPLVDLYALTNPQHQPWQVPHRLLYHDVPCRNCYSSVCREGTHACLEGVDPRRVVAAAHELLAWRAGVSPRPLVA</sequence>
<dbReference type="Proteomes" id="UP000541136">
    <property type="component" value="Unassembled WGS sequence"/>
</dbReference>
<dbReference type="PANTHER" id="PTHR30160:SF1">
    <property type="entry name" value="LIPOPOLYSACCHARIDE 1,2-N-ACETYLGLUCOSAMINETRANSFERASE-RELATED"/>
    <property type="match status" value="1"/>
</dbReference>
<name>A0A7W9TMD1_CASDE</name>
<evidence type="ECO:0000256" key="2">
    <source>
        <dbReference type="ARBA" id="ARBA00022679"/>
    </source>
</evidence>
<dbReference type="InterPro" id="IPR051199">
    <property type="entry name" value="LPS_LOS_Heptosyltrfase"/>
</dbReference>
<dbReference type="GO" id="GO:0005829">
    <property type="term" value="C:cytosol"/>
    <property type="evidence" value="ECO:0007669"/>
    <property type="project" value="TreeGrafter"/>
</dbReference>
<organism evidence="3 4">
    <name type="scientific">Castellaniella defragrans</name>
    <name type="common">Alcaligenes defragrans</name>
    <dbReference type="NCBI Taxonomy" id="75697"/>
    <lineage>
        <taxon>Bacteria</taxon>
        <taxon>Pseudomonadati</taxon>
        <taxon>Pseudomonadota</taxon>
        <taxon>Betaproteobacteria</taxon>
        <taxon>Burkholderiales</taxon>
        <taxon>Alcaligenaceae</taxon>
        <taxon>Castellaniella</taxon>
    </lineage>
</organism>
<evidence type="ECO:0000256" key="1">
    <source>
        <dbReference type="ARBA" id="ARBA00022676"/>
    </source>
</evidence>
<dbReference type="InterPro" id="IPR002201">
    <property type="entry name" value="Glyco_trans_9"/>
</dbReference>
<dbReference type="SUPFAM" id="SSF53756">
    <property type="entry name" value="UDP-Glycosyltransferase/glycogen phosphorylase"/>
    <property type="match status" value="1"/>
</dbReference>
<keyword evidence="1" id="KW-0328">Glycosyltransferase</keyword>
<comment type="caution">
    <text evidence="3">The sequence shown here is derived from an EMBL/GenBank/DDBJ whole genome shotgun (WGS) entry which is preliminary data.</text>
</comment>
<evidence type="ECO:0000313" key="3">
    <source>
        <dbReference type="EMBL" id="MBB6083036.1"/>
    </source>
</evidence>
<gene>
    <name evidence="3" type="ORF">HNR28_001071</name>
</gene>
<protein>
    <submittedName>
        <fullName evidence="3">ADP-heptose:LPS heptosyltransferase</fullName>
    </submittedName>
</protein>
<dbReference type="GO" id="GO:0008713">
    <property type="term" value="F:ADP-heptose-lipopolysaccharide heptosyltransferase activity"/>
    <property type="evidence" value="ECO:0007669"/>
    <property type="project" value="TreeGrafter"/>
</dbReference>
<evidence type="ECO:0000313" key="4">
    <source>
        <dbReference type="Proteomes" id="UP000541136"/>
    </source>
</evidence>
<dbReference type="AlphaFoldDB" id="A0A7W9TMD1"/>
<dbReference type="GO" id="GO:0009244">
    <property type="term" value="P:lipopolysaccharide core region biosynthetic process"/>
    <property type="evidence" value="ECO:0007669"/>
    <property type="project" value="TreeGrafter"/>
</dbReference>
<dbReference type="EMBL" id="JACHIB010000005">
    <property type="protein sequence ID" value="MBB6083036.1"/>
    <property type="molecule type" value="Genomic_DNA"/>
</dbReference>
<dbReference type="Gene3D" id="3.40.50.2000">
    <property type="entry name" value="Glycogen Phosphorylase B"/>
    <property type="match status" value="2"/>
</dbReference>
<proteinExistence type="predicted"/>
<dbReference type="PANTHER" id="PTHR30160">
    <property type="entry name" value="TETRAACYLDISACCHARIDE 4'-KINASE-RELATED"/>
    <property type="match status" value="1"/>
</dbReference>
<dbReference type="RefSeq" id="WP_151024388.1">
    <property type="nucleotide sequence ID" value="NZ_JACHIB010000005.1"/>
</dbReference>
<dbReference type="CDD" id="cd03789">
    <property type="entry name" value="GT9_LPS_heptosyltransferase"/>
    <property type="match status" value="1"/>
</dbReference>
<dbReference type="Pfam" id="PF01075">
    <property type="entry name" value="Glyco_transf_9"/>
    <property type="match status" value="1"/>
</dbReference>
<reference evidence="3 4" key="1">
    <citation type="submission" date="2020-08" db="EMBL/GenBank/DDBJ databases">
        <title>Genomic Encyclopedia of Type Strains, Phase IV (KMG-IV): sequencing the most valuable type-strain genomes for metagenomic binning, comparative biology and taxonomic classification.</title>
        <authorList>
            <person name="Goeker M."/>
        </authorList>
    </citation>
    <scope>NUCLEOTIDE SEQUENCE [LARGE SCALE GENOMIC DNA]</scope>
    <source>
        <strain evidence="3 4">DSM 12141</strain>
    </source>
</reference>
<keyword evidence="2 3" id="KW-0808">Transferase</keyword>